<evidence type="ECO:0000259" key="2">
    <source>
        <dbReference type="Pfam" id="PF01494"/>
    </source>
</evidence>
<proteinExistence type="predicted"/>
<name>A0A9W6JM10_9HYPH</name>
<dbReference type="InterPro" id="IPR036188">
    <property type="entry name" value="FAD/NAD-bd_sf"/>
</dbReference>
<gene>
    <name evidence="3" type="ORF">GCM10008174_18260</name>
</gene>
<dbReference type="PANTHER" id="PTHR46865:SF2">
    <property type="entry name" value="MONOOXYGENASE"/>
    <property type="match status" value="1"/>
</dbReference>
<evidence type="ECO:0000313" key="3">
    <source>
        <dbReference type="EMBL" id="GLK80085.1"/>
    </source>
</evidence>
<dbReference type="AlphaFoldDB" id="A0A9W6JM10"/>
<dbReference type="Gene3D" id="3.50.50.60">
    <property type="entry name" value="FAD/NAD(P)-binding domain"/>
    <property type="match status" value="1"/>
</dbReference>
<dbReference type="GO" id="GO:0004497">
    <property type="term" value="F:monooxygenase activity"/>
    <property type="evidence" value="ECO:0007669"/>
    <property type="project" value="UniProtKB-KW"/>
</dbReference>
<comment type="caution">
    <text evidence="3">The sequence shown here is derived from an EMBL/GenBank/DDBJ whole genome shotgun (WGS) entry which is preliminary data.</text>
</comment>
<dbReference type="InterPro" id="IPR051704">
    <property type="entry name" value="FAD_aromatic-hydroxylase"/>
</dbReference>
<dbReference type="Proteomes" id="UP001143309">
    <property type="component" value="Unassembled WGS sequence"/>
</dbReference>
<reference evidence="3" key="2">
    <citation type="submission" date="2023-01" db="EMBL/GenBank/DDBJ databases">
        <authorList>
            <person name="Sun Q."/>
            <person name="Evtushenko L."/>
        </authorList>
    </citation>
    <scope>NUCLEOTIDE SEQUENCE</scope>
    <source>
        <strain evidence="3">VKM B-2748</strain>
    </source>
</reference>
<dbReference type="SUPFAM" id="SSF51905">
    <property type="entry name" value="FAD/NAD(P)-binding domain"/>
    <property type="match status" value="1"/>
</dbReference>
<accession>A0A9W6JM10</accession>
<dbReference type="PANTHER" id="PTHR46865">
    <property type="entry name" value="OXIDOREDUCTASE-RELATED"/>
    <property type="match status" value="1"/>
</dbReference>
<keyword evidence="4" id="KW-1185">Reference proteome</keyword>
<dbReference type="RefSeq" id="WP_271200557.1">
    <property type="nucleotide sequence ID" value="NZ_BSFL01000002.1"/>
</dbReference>
<evidence type="ECO:0000313" key="4">
    <source>
        <dbReference type="Proteomes" id="UP001143309"/>
    </source>
</evidence>
<sequence>MSRRILVSGASVAGATAAWWLGRLGHTVDVVERASEFRDGGQNIDVRGVGREVLRRMGLEQAALERGTGEEGTAWVDRNGAVKAAFLTDELSGDGPTAELEILRGDLARLLYEPAREHATFRFGDWIERIEDEADRAVVTFAGGATESYDLVVVAEGVGSRTRELVFPGENDPRWMDLTIAYFTIARAPDDDRMWRWCNATKGRSISLRPDNHGATRASLTLQQAPDGEHEWDVDRQKAYMRERFADAGWQTERVLAGMDGTQDFYFDVLRQVRMKRWSKGRVVLTGDAAWCATPLAGVGTTLALTGAYVLAGERDRDGDVSAALERYEAAIRPMVEDGQGVPKIAPRLMHPRSRLGIRLLHGALGVASRPAVRNLAAKLFAGETKAPDLSSYPEHPSDSRTRPPSRGEAAWK</sequence>
<dbReference type="PRINTS" id="PR00420">
    <property type="entry name" value="RNGMNOXGNASE"/>
</dbReference>
<dbReference type="Gene3D" id="3.30.9.10">
    <property type="entry name" value="D-Amino Acid Oxidase, subunit A, domain 2"/>
    <property type="match status" value="1"/>
</dbReference>
<keyword evidence="3" id="KW-0503">Monooxygenase</keyword>
<protein>
    <submittedName>
        <fullName evidence="3">FAD-binding monooxygenase</fullName>
    </submittedName>
</protein>
<reference evidence="3" key="1">
    <citation type="journal article" date="2014" name="Int. J. Syst. Evol. Microbiol.">
        <title>Complete genome sequence of Corynebacterium casei LMG S-19264T (=DSM 44701T), isolated from a smear-ripened cheese.</title>
        <authorList>
            <consortium name="US DOE Joint Genome Institute (JGI-PGF)"/>
            <person name="Walter F."/>
            <person name="Albersmeier A."/>
            <person name="Kalinowski J."/>
            <person name="Ruckert C."/>
        </authorList>
    </citation>
    <scope>NUCLEOTIDE SEQUENCE</scope>
    <source>
        <strain evidence="3">VKM B-2748</strain>
    </source>
</reference>
<feature type="domain" description="FAD-binding" evidence="2">
    <location>
        <begin position="5"/>
        <end position="312"/>
    </location>
</feature>
<feature type="region of interest" description="Disordered" evidence="1">
    <location>
        <begin position="386"/>
        <end position="413"/>
    </location>
</feature>
<dbReference type="GO" id="GO:0071949">
    <property type="term" value="F:FAD binding"/>
    <property type="evidence" value="ECO:0007669"/>
    <property type="project" value="InterPro"/>
</dbReference>
<evidence type="ECO:0000256" key="1">
    <source>
        <dbReference type="SAM" id="MobiDB-lite"/>
    </source>
</evidence>
<dbReference type="Pfam" id="PF01494">
    <property type="entry name" value="FAD_binding_3"/>
    <property type="match status" value="1"/>
</dbReference>
<dbReference type="InterPro" id="IPR002938">
    <property type="entry name" value="FAD-bd"/>
</dbReference>
<keyword evidence="3" id="KW-0560">Oxidoreductase</keyword>
<organism evidence="3 4">
    <name type="scientific">Methylopila turkensis</name>
    <dbReference type="NCBI Taxonomy" id="1437816"/>
    <lineage>
        <taxon>Bacteria</taxon>
        <taxon>Pseudomonadati</taxon>
        <taxon>Pseudomonadota</taxon>
        <taxon>Alphaproteobacteria</taxon>
        <taxon>Hyphomicrobiales</taxon>
        <taxon>Methylopilaceae</taxon>
        <taxon>Methylopila</taxon>
    </lineage>
</organism>
<dbReference type="EMBL" id="BSFL01000002">
    <property type="protein sequence ID" value="GLK80085.1"/>
    <property type="molecule type" value="Genomic_DNA"/>
</dbReference>